<gene>
    <name evidence="3" type="ORF">FISHEDRAFT_61540</name>
</gene>
<keyword evidence="2" id="KW-1133">Transmembrane helix</keyword>
<sequence length="247" mass="26277">MPSAPLFLIRLVIYTLAFAWGAIALAVAINAFVKQHQLENDAKSLVSAEGITLDFDTKNLFNPGVAVTVFCALTLTNGALACIALFIRRTSSTTALKIQGAVFAFLAIALFATHVPTTNAIANDTVGLVAKSGNTVLSPSLVQSLSASLGYSLYYKDQNFLIWLAVMPWIAFLFVVLASIVSFLAASRVLPPEAVKEDEEAAVVVEKPEEEPARGSTEKSAHAETESKKSNDKTSTAAKEVDAHSTS</sequence>
<feature type="transmembrane region" description="Helical" evidence="2">
    <location>
        <begin position="94"/>
        <end position="115"/>
    </location>
</feature>
<feature type="compositionally biased region" description="Basic and acidic residues" evidence="1">
    <location>
        <begin position="206"/>
        <end position="232"/>
    </location>
</feature>
<feature type="region of interest" description="Disordered" evidence="1">
    <location>
        <begin position="195"/>
        <end position="247"/>
    </location>
</feature>
<feature type="transmembrane region" description="Helical" evidence="2">
    <location>
        <begin position="12"/>
        <end position="33"/>
    </location>
</feature>
<keyword evidence="2" id="KW-0472">Membrane</keyword>
<evidence type="ECO:0000256" key="1">
    <source>
        <dbReference type="SAM" id="MobiDB-lite"/>
    </source>
</evidence>
<dbReference type="AlphaFoldDB" id="A0A0D7A230"/>
<reference evidence="3 4" key="1">
    <citation type="journal article" date="2015" name="Fungal Genet. Biol.">
        <title>Evolution of novel wood decay mechanisms in Agaricales revealed by the genome sequences of Fistulina hepatica and Cylindrobasidium torrendii.</title>
        <authorList>
            <person name="Floudas D."/>
            <person name="Held B.W."/>
            <person name="Riley R."/>
            <person name="Nagy L.G."/>
            <person name="Koehler G."/>
            <person name="Ransdell A.S."/>
            <person name="Younus H."/>
            <person name="Chow J."/>
            <person name="Chiniquy J."/>
            <person name="Lipzen A."/>
            <person name="Tritt A."/>
            <person name="Sun H."/>
            <person name="Haridas S."/>
            <person name="LaButti K."/>
            <person name="Ohm R.A."/>
            <person name="Kues U."/>
            <person name="Blanchette R.A."/>
            <person name="Grigoriev I.V."/>
            <person name="Minto R.E."/>
            <person name="Hibbett D.S."/>
        </authorList>
    </citation>
    <scope>NUCLEOTIDE SEQUENCE [LARGE SCALE GENOMIC DNA]</scope>
    <source>
        <strain evidence="3 4">ATCC 64428</strain>
    </source>
</reference>
<proteinExistence type="predicted"/>
<protein>
    <submittedName>
        <fullName evidence="3">Uncharacterized protein</fullName>
    </submittedName>
</protein>
<organism evidence="3 4">
    <name type="scientific">Fistulina hepatica ATCC 64428</name>
    <dbReference type="NCBI Taxonomy" id="1128425"/>
    <lineage>
        <taxon>Eukaryota</taxon>
        <taxon>Fungi</taxon>
        <taxon>Dikarya</taxon>
        <taxon>Basidiomycota</taxon>
        <taxon>Agaricomycotina</taxon>
        <taxon>Agaricomycetes</taxon>
        <taxon>Agaricomycetidae</taxon>
        <taxon>Agaricales</taxon>
        <taxon>Fistulinaceae</taxon>
        <taxon>Fistulina</taxon>
    </lineage>
</organism>
<dbReference type="Proteomes" id="UP000054144">
    <property type="component" value="Unassembled WGS sequence"/>
</dbReference>
<keyword evidence="2" id="KW-0812">Transmembrane</keyword>
<dbReference type="EMBL" id="KN882064">
    <property type="protein sequence ID" value="KIY44853.1"/>
    <property type="molecule type" value="Genomic_DNA"/>
</dbReference>
<feature type="transmembrane region" description="Helical" evidence="2">
    <location>
        <begin position="65"/>
        <end position="87"/>
    </location>
</feature>
<feature type="transmembrane region" description="Helical" evidence="2">
    <location>
        <begin position="160"/>
        <end position="186"/>
    </location>
</feature>
<dbReference type="OrthoDB" id="2560085at2759"/>
<accession>A0A0D7A230</accession>
<keyword evidence="4" id="KW-1185">Reference proteome</keyword>
<evidence type="ECO:0000256" key="2">
    <source>
        <dbReference type="SAM" id="Phobius"/>
    </source>
</evidence>
<name>A0A0D7A230_9AGAR</name>
<evidence type="ECO:0000313" key="4">
    <source>
        <dbReference type="Proteomes" id="UP000054144"/>
    </source>
</evidence>
<evidence type="ECO:0000313" key="3">
    <source>
        <dbReference type="EMBL" id="KIY44853.1"/>
    </source>
</evidence>